<evidence type="ECO:0000313" key="2">
    <source>
        <dbReference type="EMBL" id="JAU01373.1"/>
    </source>
</evidence>
<accession>A0A1E1XPX8</accession>
<proteinExistence type="evidence at transcript level"/>
<reference evidence="2" key="2">
    <citation type="journal article" date="2017" name="Front. Cell. Infect. Microbiol.">
        <title>Analysis of the Salivary Gland Transcriptome of Unfed and Partially Fed Amblyomma sculptum Ticks and Descriptive Proteome of the Saliva.</title>
        <authorList>
            <person name="Esteves E."/>
            <person name="Maruyama S.R."/>
            <person name="Kawahara R."/>
            <person name="Fujita A."/>
            <person name="Martins L.A."/>
            <person name="Righi A.A."/>
            <person name="Costa F.B."/>
            <person name="Palmisano G."/>
            <person name="Labruna M.B."/>
            <person name="Sa-Nunes A."/>
            <person name="Ribeiro J.M.C."/>
            <person name="Fogaca A.C."/>
        </authorList>
    </citation>
    <scope>NUCLEOTIDE SEQUENCE</scope>
</reference>
<dbReference type="EMBL" id="GFAA01002062">
    <property type="protein sequence ID" value="JAU01373.1"/>
    <property type="molecule type" value="mRNA"/>
</dbReference>
<name>A0A1E1XPX8_AMBSC</name>
<feature type="compositionally biased region" description="Polar residues" evidence="1">
    <location>
        <begin position="1"/>
        <end position="13"/>
    </location>
</feature>
<sequence length="110" mass="12350">MSETSQFGFNSRNSGVALGAASAAVRPSSVRPPSRNRRRRQLLFARTPLIAAVASVTPPLSLPHHETGGVPRVRHGRRRCQRRGRPTPPRQQRRCRHPDRRRRVAARHAA</sequence>
<feature type="compositionally biased region" description="Low complexity" evidence="1">
    <location>
        <begin position="14"/>
        <end position="33"/>
    </location>
</feature>
<protein>
    <submittedName>
        <fullName evidence="2">Uncharacterized protein</fullName>
    </submittedName>
</protein>
<feature type="region of interest" description="Disordered" evidence="1">
    <location>
        <begin position="59"/>
        <end position="110"/>
    </location>
</feature>
<reference evidence="2" key="1">
    <citation type="submission" date="2016-09" db="EMBL/GenBank/DDBJ databases">
        <authorList>
            <person name="Capua I."/>
            <person name="De Benedictis P."/>
            <person name="Joannis T."/>
            <person name="Lombin L.H."/>
            <person name="Cattoli G."/>
        </authorList>
    </citation>
    <scope>NUCLEOTIDE SEQUENCE</scope>
</reference>
<evidence type="ECO:0000256" key="1">
    <source>
        <dbReference type="SAM" id="MobiDB-lite"/>
    </source>
</evidence>
<organism evidence="2">
    <name type="scientific">Amblyomma sculptum</name>
    <name type="common">Tick</name>
    <dbReference type="NCBI Taxonomy" id="1581419"/>
    <lineage>
        <taxon>Eukaryota</taxon>
        <taxon>Metazoa</taxon>
        <taxon>Ecdysozoa</taxon>
        <taxon>Arthropoda</taxon>
        <taxon>Chelicerata</taxon>
        <taxon>Arachnida</taxon>
        <taxon>Acari</taxon>
        <taxon>Parasitiformes</taxon>
        <taxon>Ixodida</taxon>
        <taxon>Ixodoidea</taxon>
        <taxon>Ixodidae</taxon>
        <taxon>Amblyomminae</taxon>
        <taxon>Amblyomma</taxon>
    </lineage>
</organism>
<dbReference type="AlphaFoldDB" id="A0A1E1XPX8"/>
<feature type="region of interest" description="Disordered" evidence="1">
    <location>
        <begin position="1"/>
        <end position="39"/>
    </location>
</feature>
<feature type="compositionally biased region" description="Basic residues" evidence="1">
    <location>
        <begin position="72"/>
        <end position="110"/>
    </location>
</feature>